<dbReference type="STRING" id="589385.SAMN05421504_107185"/>
<name>A0A1H3N988_9PSEU</name>
<keyword evidence="1" id="KW-0732">Signal</keyword>
<reference evidence="2 3" key="1">
    <citation type="submission" date="2016-10" db="EMBL/GenBank/DDBJ databases">
        <authorList>
            <person name="de Groot N.N."/>
        </authorList>
    </citation>
    <scope>NUCLEOTIDE SEQUENCE [LARGE SCALE GENOMIC DNA]</scope>
    <source>
        <strain evidence="2 3">CPCC 202699</strain>
    </source>
</reference>
<proteinExistence type="predicted"/>
<evidence type="ECO:0000313" key="3">
    <source>
        <dbReference type="Proteomes" id="UP000199515"/>
    </source>
</evidence>
<organism evidence="2 3">
    <name type="scientific">Amycolatopsis xylanica</name>
    <dbReference type="NCBI Taxonomy" id="589385"/>
    <lineage>
        <taxon>Bacteria</taxon>
        <taxon>Bacillati</taxon>
        <taxon>Actinomycetota</taxon>
        <taxon>Actinomycetes</taxon>
        <taxon>Pseudonocardiales</taxon>
        <taxon>Pseudonocardiaceae</taxon>
        <taxon>Amycolatopsis</taxon>
    </lineage>
</organism>
<gene>
    <name evidence="2" type="ORF">SAMN05421504_107185</name>
</gene>
<dbReference type="PROSITE" id="PS51257">
    <property type="entry name" value="PROKAR_LIPOPROTEIN"/>
    <property type="match status" value="1"/>
</dbReference>
<evidence type="ECO:0000313" key="2">
    <source>
        <dbReference type="EMBL" id="SDY85303.1"/>
    </source>
</evidence>
<protein>
    <submittedName>
        <fullName evidence="2">Uncharacterized protein</fullName>
    </submittedName>
</protein>
<accession>A0A1H3N988</accession>
<feature type="chain" id="PRO_5038611632" evidence="1">
    <location>
        <begin position="21"/>
        <end position="313"/>
    </location>
</feature>
<keyword evidence="3" id="KW-1185">Reference proteome</keyword>
<dbReference type="RefSeq" id="WP_143047180.1">
    <property type="nucleotide sequence ID" value="NZ_FNON01000007.1"/>
</dbReference>
<dbReference type="EMBL" id="FNON01000007">
    <property type="protein sequence ID" value="SDY85303.1"/>
    <property type="molecule type" value="Genomic_DNA"/>
</dbReference>
<feature type="signal peptide" evidence="1">
    <location>
        <begin position="1"/>
        <end position="20"/>
    </location>
</feature>
<evidence type="ECO:0000256" key="1">
    <source>
        <dbReference type="SAM" id="SignalP"/>
    </source>
</evidence>
<dbReference type="Proteomes" id="UP000199515">
    <property type="component" value="Unassembled WGS sequence"/>
</dbReference>
<dbReference type="AlphaFoldDB" id="A0A1H3N988"/>
<dbReference type="OrthoDB" id="3662742at2"/>
<sequence length="313" mass="32936">MRSRAAGLAAVLVLFAGACAEEVPAAAADYLELSARPLQPPASATRLDAAVGAFVGPHFSLGFSAVEVRSDLPPELGGKHAADGYEFVIAYGTREPAFEPVPVPGAPMPVIAAVRVGEQRKVLARQPNSGDSLLVSVRKGQSALLEVLDAGRPLSYNLRTGIRGPENPVGFYRPRVVELGDARTAGKGTVATGEVEVGIDFGKRSCYLQPWTAAAGWAGDHRIFLECTDLRLTVDGPGRPGSFRQPEAFTLDLPGGAKAYAKPSADRVMLFELPDDFAGAELTVDPAGVLLDDNAGPWITPPPSKKVVLFLRG</sequence>